<protein>
    <submittedName>
        <fullName evidence="2">Uncharacterized protein YbjT (DUF2867 family)</fullName>
    </submittedName>
</protein>
<dbReference type="Pfam" id="PF05368">
    <property type="entry name" value="NmrA"/>
    <property type="match status" value="1"/>
</dbReference>
<keyword evidence="3" id="KW-1185">Reference proteome</keyword>
<evidence type="ECO:0000313" key="2">
    <source>
        <dbReference type="EMBL" id="MBB5059632.1"/>
    </source>
</evidence>
<name>A0A7W7ZGU5_9BACT</name>
<gene>
    <name evidence="2" type="ORF">HDF16_004358</name>
</gene>
<accession>A0A7W7ZGU5</accession>
<sequence length="298" mass="31644">MTNSIILVTGASGATGGSAVSSLVARGHQVRALVHEEDKRSEALRASGVEVVTGDLLDIDSVRSAMEGVSAAYFVYPLGPGLLAGTVNFAQAAKEAAVSAIVNLSQMTARRDSLSHAAKDHWLAEQVLQWCGVPVTILRPTLFAEWLLYPFAWKDYARRDTLALPFGNGKVGLIAAEDQGHAIASVLSEPAKHAGKLYKLLGPAELDWYGIAAAMSEVLERTITYTPVSVDEFVASLAKMPQFSSPFFLQHIGAVALDAQNGITGGTSSAMEDLTGRPGMTIQEFVQKHQASFEVSAS</sequence>
<dbReference type="PANTHER" id="PTHR43162:SF1">
    <property type="entry name" value="PRESTALK A DIFFERENTIATION PROTEIN A"/>
    <property type="match status" value="1"/>
</dbReference>
<dbReference type="Proteomes" id="UP000540989">
    <property type="component" value="Unassembled WGS sequence"/>
</dbReference>
<dbReference type="SUPFAM" id="SSF51735">
    <property type="entry name" value="NAD(P)-binding Rossmann-fold domains"/>
    <property type="match status" value="1"/>
</dbReference>
<organism evidence="2 3">
    <name type="scientific">Granulicella aggregans</name>
    <dbReference type="NCBI Taxonomy" id="474949"/>
    <lineage>
        <taxon>Bacteria</taxon>
        <taxon>Pseudomonadati</taxon>
        <taxon>Acidobacteriota</taxon>
        <taxon>Terriglobia</taxon>
        <taxon>Terriglobales</taxon>
        <taxon>Acidobacteriaceae</taxon>
        <taxon>Granulicella</taxon>
    </lineage>
</organism>
<dbReference type="Gene3D" id="3.40.50.720">
    <property type="entry name" value="NAD(P)-binding Rossmann-like Domain"/>
    <property type="match status" value="1"/>
</dbReference>
<dbReference type="EMBL" id="JACHIP010000006">
    <property type="protein sequence ID" value="MBB5059632.1"/>
    <property type="molecule type" value="Genomic_DNA"/>
</dbReference>
<evidence type="ECO:0000313" key="3">
    <source>
        <dbReference type="Proteomes" id="UP000540989"/>
    </source>
</evidence>
<dbReference type="PANTHER" id="PTHR43162">
    <property type="match status" value="1"/>
</dbReference>
<dbReference type="AlphaFoldDB" id="A0A7W7ZGU5"/>
<reference evidence="2 3" key="1">
    <citation type="submission" date="2020-08" db="EMBL/GenBank/DDBJ databases">
        <title>Genomic Encyclopedia of Type Strains, Phase IV (KMG-V): Genome sequencing to study the core and pangenomes of soil and plant-associated prokaryotes.</title>
        <authorList>
            <person name="Whitman W."/>
        </authorList>
    </citation>
    <scope>NUCLEOTIDE SEQUENCE [LARGE SCALE GENOMIC DNA]</scope>
    <source>
        <strain evidence="2 3">M8UP14</strain>
    </source>
</reference>
<dbReference type="Gene3D" id="3.90.25.10">
    <property type="entry name" value="UDP-galactose 4-epimerase, domain 1"/>
    <property type="match status" value="1"/>
</dbReference>
<evidence type="ECO:0000259" key="1">
    <source>
        <dbReference type="Pfam" id="PF05368"/>
    </source>
</evidence>
<comment type="caution">
    <text evidence="2">The sequence shown here is derived from an EMBL/GenBank/DDBJ whole genome shotgun (WGS) entry which is preliminary data.</text>
</comment>
<feature type="domain" description="NmrA-like" evidence="1">
    <location>
        <begin position="3"/>
        <end position="240"/>
    </location>
</feature>
<dbReference type="InterPro" id="IPR051604">
    <property type="entry name" value="Ergot_Alk_Oxidoreductase"/>
</dbReference>
<dbReference type="InterPro" id="IPR036291">
    <property type="entry name" value="NAD(P)-bd_dom_sf"/>
</dbReference>
<proteinExistence type="predicted"/>
<dbReference type="RefSeq" id="WP_184221309.1">
    <property type="nucleotide sequence ID" value="NZ_JACHIP010000006.1"/>
</dbReference>
<dbReference type="InterPro" id="IPR008030">
    <property type="entry name" value="NmrA-like"/>
</dbReference>